<dbReference type="PATRIC" id="fig|883112.3.peg.1228"/>
<sequence length="389" mass="44518">MTKDRAGTFIPNLSGDSTFYSFKPNPLPPEPPIQLDDVLLNLVVEAHRLLAVLDDRATHLLDMDLFISMYVQKEALLSSQIEGTQATLEDLFHSEIDKHINEDVSQVVNYVQATHYAIDQLSKLPLCNRLLLNTHKMLLSDVRGKEKNPGEFRRSQNWIGGTGSSLKTARYIPPNVEDMTMSLHQLEDYLNTENGYDPLIKAALIHYQFETIHPFLDGNGRIGRLLIILYLLEQEVIQTPALYLSYYLKQNRVEYYDRMTAVRETGDFEQWVRFFIQGTVISARSCIETADRLIQLKEEAIQLIKNQDFTPRSLETVLELYHYLLTHPVVNITQTAEAMGVAYNTASTAIQRLCDLDILKNISTQRRSKVFAYQDYLDILNEGAEIEGV</sequence>
<name>K1LQF5_9LACT</name>
<evidence type="ECO:0000259" key="4">
    <source>
        <dbReference type="PROSITE" id="PS51459"/>
    </source>
</evidence>
<dbReference type="SUPFAM" id="SSF140931">
    <property type="entry name" value="Fic-like"/>
    <property type="match status" value="1"/>
</dbReference>
<dbReference type="STRING" id="883112.HMPREF9707_01235"/>
<dbReference type="Gene3D" id="1.10.3290.10">
    <property type="entry name" value="Fido-like domain"/>
    <property type="match status" value="1"/>
</dbReference>
<dbReference type="PANTHER" id="PTHR13504">
    <property type="entry name" value="FIDO DOMAIN-CONTAINING PROTEIN DDB_G0283145"/>
    <property type="match status" value="1"/>
</dbReference>
<feature type="binding site" evidence="1">
    <location>
        <position position="82"/>
    </location>
    <ligand>
        <name>ATP</name>
        <dbReference type="ChEBI" id="CHEBI:30616"/>
    </ligand>
</feature>
<feature type="binding site" evidence="1">
    <location>
        <position position="213"/>
    </location>
    <ligand>
        <name>ATP</name>
        <dbReference type="ChEBI" id="CHEBI:30616"/>
    </ligand>
</feature>
<keyword evidence="6" id="KW-1185">Reference proteome</keyword>
<evidence type="ECO:0000313" key="5">
    <source>
        <dbReference type="EMBL" id="EKB54307.1"/>
    </source>
</evidence>
<dbReference type="GO" id="GO:0005524">
    <property type="term" value="F:ATP binding"/>
    <property type="evidence" value="ECO:0007669"/>
    <property type="project" value="UniProtKB-KW"/>
</dbReference>
<comment type="caution">
    <text evidence="5">The sequence shown here is derived from an EMBL/GenBank/DDBJ whole genome shotgun (WGS) entry which is preliminary data.</text>
</comment>
<reference evidence="5 6" key="1">
    <citation type="submission" date="2012-07" db="EMBL/GenBank/DDBJ databases">
        <title>The Genome Sequence of Facklamia ignava CCUG 37419.</title>
        <authorList>
            <consortium name="The Broad Institute Genome Sequencing Platform"/>
            <person name="Earl A."/>
            <person name="Ward D."/>
            <person name="Feldgarden M."/>
            <person name="Gevers D."/>
            <person name="Huys G."/>
            <person name="Walker B."/>
            <person name="Young S.K."/>
            <person name="Zeng Q."/>
            <person name="Gargeya S."/>
            <person name="Fitzgerald M."/>
            <person name="Haas B."/>
            <person name="Abouelleil A."/>
            <person name="Alvarado L."/>
            <person name="Arachchi H.M."/>
            <person name="Berlin A.M."/>
            <person name="Chapman S.B."/>
            <person name="Goldberg J."/>
            <person name="Griggs A."/>
            <person name="Gujja S."/>
            <person name="Hansen M."/>
            <person name="Howarth C."/>
            <person name="Imamovic A."/>
            <person name="Larimer J."/>
            <person name="McCowen C."/>
            <person name="Montmayeur A."/>
            <person name="Murphy C."/>
            <person name="Neiman D."/>
            <person name="Pearson M."/>
            <person name="Priest M."/>
            <person name="Roberts A."/>
            <person name="Saif S."/>
            <person name="Shea T."/>
            <person name="Sisk P."/>
            <person name="Sykes S."/>
            <person name="Wortman J."/>
            <person name="Nusbaum C."/>
            <person name="Birren B."/>
        </authorList>
    </citation>
    <scope>NUCLEOTIDE SEQUENCE [LARGE SCALE GENOMIC DNA]</scope>
    <source>
        <strain evidence="5 6">CCUG 37419</strain>
    </source>
</reference>
<dbReference type="InterPro" id="IPR026287">
    <property type="entry name" value="SoFic-like"/>
</dbReference>
<dbReference type="HOGENOM" id="CLU_047250_1_1_9"/>
<organism evidence="5 6">
    <name type="scientific">Falseniella ignava CCUG 37419</name>
    <dbReference type="NCBI Taxonomy" id="883112"/>
    <lineage>
        <taxon>Bacteria</taxon>
        <taxon>Bacillati</taxon>
        <taxon>Bacillota</taxon>
        <taxon>Bacilli</taxon>
        <taxon>Lactobacillales</taxon>
        <taxon>Aerococcaceae</taxon>
        <taxon>Falseniella</taxon>
    </lineage>
</organism>
<dbReference type="EMBL" id="AGZE01000033">
    <property type="protein sequence ID" value="EKB54307.1"/>
    <property type="molecule type" value="Genomic_DNA"/>
</dbReference>
<keyword evidence="1" id="KW-0547">Nucleotide-binding</keyword>
<dbReference type="PIRSF" id="PIRSF038925">
    <property type="entry name" value="AMP-prot_trans"/>
    <property type="match status" value="1"/>
</dbReference>
<protein>
    <recommendedName>
        <fullName evidence="4">Fido domain-containing protein</fullName>
    </recommendedName>
</protein>
<evidence type="ECO:0000256" key="1">
    <source>
        <dbReference type="PIRSR" id="PIRSR038925-1"/>
    </source>
</evidence>
<feature type="binding site" evidence="1">
    <location>
        <begin position="218"/>
        <end position="224"/>
    </location>
    <ligand>
        <name>ATP</name>
        <dbReference type="ChEBI" id="CHEBI:30616"/>
    </ligand>
</feature>
<gene>
    <name evidence="5" type="ORF">HMPREF9707_01235</name>
</gene>
<accession>K1LQF5</accession>
<dbReference type="PROSITE" id="PS51459">
    <property type="entry name" value="FIDO"/>
    <property type="match status" value="1"/>
</dbReference>
<dbReference type="InterPro" id="IPR025758">
    <property type="entry name" value="Fic/DOC_N"/>
</dbReference>
<feature type="binding site" evidence="3">
    <location>
        <begin position="217"/>
        <end position="224"/>
    </location>
    <ligand>
        <name>ATP</name>
        <dbReference type="ChEBI" id="CHEBI:30616"/>
    </ligand>
</feature>
<dbReference type="InterPro" id="IPR036597">
    <property type="entry name" value="Fido-like_dom_sf"/>
</dbReference>
<keyword evidence="1" id="KW-0067">ATP-binding</keyword>
<feature type="domain" description="Fido" evidence="4">
    <location>
        <begin position="126"/>
        <end position="277"/>
    </location>
</feature>
<dbReference type="InterPro" id="IPR040198">
    <property type="entry name" value="Fido_containing"/>
</dbReference>
<evidence type="ECO:0000313" key="6">
    <source>
        <dbReference type="Proteomes" id="UP000005147"/>
    </source>
</evidence>
<dbReference type="AlphaFoldDB" id="K1LQF5"/>
<proteinExistence type="predicted"/>
<feature type="binding site" evidence="1">
    <location>
        <position position="255"/>
    </location>
    <ligand>
        <name>ATP</name>
        <dbReference type="ChEBI" id="CHEBI:30616"/>
    </ligand>
</feature>
<feature type="binding site" evidence="3">
    <location>
        <begin position="255"/>
        <end position="256"/>
    </location>
    <ligand>
        <name>ATP</name>
        <dbReference type="ChEBI" id="CHEBI:30616"/>
    </ligand>
</feature>
<dbReference type="InterPro" id="IPR003812">
    <property type="entry name" value="Fido"/>
</dbReference>
<feature type="active site" evidence="2">
    <location>
        <position position="213"/>
    </location>
</feature>
<dbReference type="PANTHER" id="PTHR13504:SF38">
    <property type="entry name" value="FIDO DOMAIN-CONTAINING PROTEIN"/>
    <property type="match status" value="1"/>
</dbReference>
<dbReference type="RefSeq" id="WP_006701878.1">
    <property type="nucleotide sequence ID" value="NZ_JH932301.1"/>
</dbReference>
<dbReference type="Pfam" id="PF13784">
    <property type="entry name" value="Fic_N"/>
    <property type="match status" value="1"/>
</dbReference>
<dbReference type="Pfam" id="PF02661">
    <property type="entry name" value="Fic"/>
    <property type="match status" value="1"/>
</dbReference>
<evidence type="ECO:0000256" key="3">
    <source>
        <dbReference type="PIRSR" id="PIRSR640198-2"/>
    </source>
</evidence>
<dbReference type="Proteomes" id="UP000005147">
    <property type="component" value="Unassembled WGS sequence"/>
</dbReference>
<evidence type="ECO:0000256" key="2">
    <source>
        <dbReference type="PIRSR" id="PIRSR640198-1"/>
    </source>
</evidence>
<dbReference type="eggNOG" id="COG3177">
    <property type="taxonomic scope" value="Bacteria"/>
</dbReference>